<dbReference type="AlphaFoldDB" id="A0A0F9P514"/>
<sequence>MSLKETIQVFKERTSEGLHATYYNYISRKTAYTALDTIEKEKGKLSASSKKMADTYAVDILGGREYAPWLYVYTVCCGEFKEGWIPDNFYHLRLIPRIQGDYGRLSFLKPMNQVIFGNSISPDIAFFVNGNWFDGNFSKLTTDTLKEYIFESSERVIYKMDQSLQGKGIRICDINTFDILELEALGNGTVQKFIEQHQFFRDFHSGSVATIRVTTVINLIGKVDVRAAYLRLGCSADTFVKSDSHVRIPIDLKTGELYAQGYLPNWSQTTHHPDAQIIFANKCIPAYQEVINTAVSLHRKFPMVMAIGWDFTVDNNNQPQLMEWNGYGNDIKFSEATQGPCFSDLGWNESRVK</sequence>
<name>A0A0F9P514_9ZZZZ</name>
<reference evidence="2" key="1">
    <citation type="journal article" date="2015" name="Nature">
        <title>Complex archaea that bridge the gap between prokaryotes and eukaryotes.</title>
        <authorList>
            <person name="Spang A."/>
            <person name="Saw J.H."/>
            <person name="Jorgensen S.L."/>
            <person name="Zaremba-Niedzwiedzka K."/>
            <person name="Martijn J."/>
            <person name="Lind A.E."/>
            <person name="van Eijk R."/>
            <person name="Schleper C."/>
            <person name="Guy L."/>
            <person name="Ettema T.J."/>
        </authorList>
    </citation>
    <scope>NUCLEOTIDE SEQUENCE</scope>
</reference>
<protein>
    <recommendedName>
        <fullName evidence="1">Alpha-L-glutamate ligase-related protein ATP-grasp domain-containing protein</fullName>
    </recommendedName>
</protein>
<proteinExistence type="predicted"/>
<gene>
    <name evidence="2" type="ORF">LCGC14_0945110</name>
</gene>
<organism evidence="2">
    <name type="scientific">marine sediment metagenome</name>
    <dbReference type="NCBI Taxonomy" id="412755"/>
    <lineage>
        <taxon>unclassified sequences</taxon>
        <taxon>metagenomes</taxon>
        <taxon>ecological metagenomes</taxon>
    </lineage>
</organism>
<evidence type="ECO:0000259" key="1">
    <source>
        <dbReference type="Pfam" id="PF14397"/>
    </source>
</evidence>
<comment type="caution">
    <text evidence="2">The sequence shown here is derived from an EMBL/GenBank/DDBJ whole genome shotgun (WGS) entry which is preliminary data.</text>
</comment>
<dbReference type="EMBL" id="LAZR01003328">
    <property type="protein sequence ID" value="KKN19502.1"/>
    <property type="molecule type" value="Genomic_DNA"/>
</dbReference>
<feature type="domain" description="Alpha-L-glutamate ligase-related protein ATP-grasp" evidence="1">
    <location>
        <begin position="190"/>
        <end position="331"/>
    </location>
</feature>
<accession>A0A0F9P514</accession>
<dbReference type="SUPFAM" id="SSF56059">
    <property type="entry name" value="Glutathione synthetase ATP-binding domain-like"/>
    <property type="match status" value="1"/>
</dbReference>
<dbReference type="Pfam" id="PF14397">
    <property type="entry name" value="ATPgrasp_ST"/>
    <property type="match status" value="1"/>
</dbReference>
<dbReference type="InterPro" id="IPR039523">
    <property type="entry name" value="RimK-rel_E_lig_ATP-grasp"/>
</dbReference>
<evidence type="ECO:0000313" key="2">
    <source>
        <dbReference type="EMBL" id="KKN19502.1"/>
    </source>
</evidence>